<organism evidence="3">
    <name type="scientific">Thermocrispum agreste</name>
    <dbReference type="NCBI Taxonomy" id="37925"/>
    <lineage>
        <taxon>Bacteria</taxon>
        <taxon>Bacillati</taxon>
        <taxon>Actinomycetota</taxon>
        <taxon>Actinomycetes</taxon>
        <taxon>Pseudonocardiales</taxon>
        <taxon>Pseudonocardiaceae</taxon>
        <taxon>Thermocrispum</taxon>
    </lineage>
</organism>
<dbReference type="STRING" id="1111738.GCA_000427905_00104"/>
<dbReference type="AlphaFoldDB" id="A0A2W4JIP9"/>
<comment type="caution">
    <text evidence="3">The sequence shown here is derived from an EMBL/GenBank/DDBJ whole genome shotgun (WGS) entry which is preliminary data.</text>
</comment>
<keyword evidence="2" id="KW-0812">Transmembrane</keyword>
<accession>A0A2W4JIP9</accession>
<reference evidence="3" key="1">
    <citation type="submission" date="2018-05" db="EMBL/GenBank/DDBJ databases">
        <authorList>
            <person name="Lanie J.A."/>
            <person name="Ng W.-L."/>
            <person name="Kazmierczak K.M."/>
            <person name="Andrzejewski T.M."/>
            <person name="Davidsen T.M."/>
            <person name="Wayne K.J."/>
            <person name="Tettelin H."/>
            <person name="Glass J.I."/>
            <person name="Rusch D."/>
            <person name="Podicherti R."/>
            <person name="Tsui H.-C.T."/>
            <person name="Winkler M.E."/>
        </authorList>
    </citation>
    <scope>NUCLEOTIDE SEQUENCE</scope>
    <source>
        <strain evidence="3">ZC4RG45</strain>
    </source>
</reference>
<evidence type="ECO:0000313" key="3">
    <source>
        <dbReference type="EMBL" id="PZM98920.1"/>
    </source>
</evidence>
<dbReference type="EMBL" id="QGUI01000204">
    <property type="protein sequence ID" value="PZM98920.1"/>
    <property type="molecule type" value="Genomic_DNA"/>
</dbReference>
<feature type="transmembrane region" description="Helical" evidence="2">
    <location>
        <begin position="110"/>
        <end position="129"/>
    </location>
</feature>
<evidence type="ECO:0000256" key="2">
    <source>
        <dbReference type="SAM" id="Phobius"/>
    </source>
</evidence>
<feature type="region of interest" description="Disordered" evidence="1">
    <location>
        <begin position="1"/>
        <end position="36"/>
    </location>
</feature>
<keyword evidence="2" id="KW-0472">Membrane</keyword>
<name>A0A2W4JIP9_9PSEU</name>
<feature type="transmembrane region" description="Helical" evidence="2">
    <location>
        <begin position="43"/>
        <end position="62"/>
    </location>
</feature>
<keyword evidence="2" id="KW-1133">Transmembrane helix</keyword>
<sequence length="180" mass="18788">MPETGDDESTSTPGVRSLRMDPQSDDYGSVPEYHPQDRPRTGAIGIVAGLVALLAAGAMGWVVYEWYTAFDESGTPMPNQLWVVVGVRAALVVLLIGLGVAALARRVAGAWLLVVVALLAVATLVLEPLVLRLDVGGWVELMVELRDSFATAIVLASALGLLTALLAIAAGSTRADGRPG</sequence>
<feature type="transmembrane region" description="Helical" evidence="2">
    <location>
        <begin position="149"/>
        <end position="170"/>
    </location>
</feature>
<protein>
    <submittedName>
        <fullName evidence="3">Uncharacterized protein</fullName>
    </submittedName>
</protein>
<feature type="transmembrane region" description="Helical" evidence="2">
    <location>
        <begin position="82"/>
        <end position="103"/>
    </location>
</feature>
<evidence type="ECO:0000256" key="1">
    <source>
        <dbReference type="SAM" id="MobiDB-lite"/>
    </source>
</evidence>
<gene>
    <name evidence="3" type="ORF">DIU77_06935</name>
</gene>
<proteinExistence type="predicted"/>